<comment type="similarity">
    <text evidence="2 13">Belongs to the fatty acid desaturase type 1 family.</text>
</comment>
<keyword evidence="17" id="KW-1185">Reference proteome</keyword>
<feature type="transmembrane region" description="Helical" evidence="14">
    <location>
        <begin position="170"/>
        <end position="192"/>
    </location>
</feature>
<evidence type="ECO:0000256" key="1">
    <source>
        <dbReference type="ARBA" id="ARBA00004141"/>
    </source>
</evidence>
<feature type="transmembrane region" description="Helical" evidence="14">
    <location>
        <begin position="288"/>
        <end position="308"/>
    </location>
</feature>
<name>A0A0N0PDB8_PAPMA</name>
<organism evidence="16 17">
    <name type="scientific">Papilio machaon</name>
    <name type="common">Old World swallowtail butterfly</name>
    <dbReference type="NCBI Taxonomy" id="76193"/>
    <lineage>
        <taxon>Eukaryota</taxon>
        <taxon>Metazoa</taxon>
        <taxon>Ecdysozoa</taxon>
        <taxon>Arthropoda</taxon>
        <taxon>Hexapoda</taxon>
        <taxon>Insecta</taxon>
        <taxon>Pterygota</taxon>
        <taxon>Neoptera</taxon>
        <taxon>Endopterygota</taxon>
        <taxon>Lepidoptera</taxon>
        <taxon>Glossata</taxon>
        <taxon>Ditrysia</taxon>
        <taxon>Papilionoidea</taxon>
        <taxon>Papilionidae</taxon>
        <taxon>Papilioninae</taxon>
        <taxon>Papilio</taxon>
    </lineage>
</organism>
<feature type="domain" description="Fatty acid desaturase" evidence="15">
    <location>
        <begin position="136"/>
        <end position="342"/>
    </location>
</feature>
<dbReference type="InterPro" id="IPR001522">
    <property type="entry name" value="FADS-1_CS"/>
</dbReference>
<evidence type="ECO:0000256" key="4">
    <source>
        <dbReference type="ARBA" id="ARBA00022692"/>
    </source>
</evidence>
<dbReference type="CDD" id="cd03505">
    <property type="entry name" value="Delta9-FADS-like"/>
    <property type="match status" value="1"/>
</dbReference>
<evidence type="ECO:0000256" key="9">
    <source>
        <dbReference type="ARBA" id="ARBA00023004"/>
    </source>
</evidence>
<evidence type="ECO:0000256" key="13">
    <source>
        <dbReference type="RuleBase" id="RU000581"/>
    </source>
</evidence>
<evidence type="ECO:0000256" key="10">
    <source>
        <dbReference type="ARBA" id="ARBA00023098"/>
    </source>
</evidence>
<dbReference type="EMBL" id="KQ460253">
    <property type="protein sequence ID" value="KPJ16371.1"/>
    <property type="molecule type" value="Genomic_DNA"/>
</dbReference>
<evidence type="ECO:0000256" key="5">
    <source>
        <dbReference type="ARBA" id="ARBA00022723"/>
    </source>
</evidence>
<keyword evidence="6" id="KW-0276">Fatty acid metabolism</keyword>
<feature type="transmembrane region" description="Helical" evidence="14">
    <location>
        <begin position="255"/>
        <end position="276"/>
    </location>
</feature>
<protein>
    <submittedName>
        <fullName evidence="16">Acyl-CoA Delta(11) desaturase</fullName>
    </submittedName>
</protein>
<gene>
    <name evidence="16" type="ORF">RR48_01732</name>
</gene>
<evidence type="ECO:0000313" key="17">
    <source>
        <dbReference type="Proteomes" id="UP000053240"/>
    </source>
</evidence>
<keyword evidence="12 13" id="KW-0275">Fatty acid biosynthesis</keyword>
<dbReference type="PANTHER" id="PTHR11351:SF31">
    <property type="entry name" value="DESATURASE 1, ISOFORM A-RELATED"/>
    <property type="match status" value="1"/>
</dbReference>
<keyword evidence="11 14" id="KW-0472">Membrane</keyword>
<evidence type="ECO:0000256" key="7">
    <source>
        <dbReference type="ARBA" id="ARBA00022989"/>
    </source>
</evidence>
<proteinExistence type="inferred from homology"/>
<evidence type="ECO:0000256" key="11">
    <source>
        <dbReference type="ARBA" id="ARBA00023136"/>
    </source>
</evidence>
<feature type="transmembrane region" description="Helical" evidence="14">
    <location>
        <begin position="138"/>
        <end position="158"/>
    </location>
</feature>
<keyword evidence="9" id="KW-0408">Iron</keyword>
<reference evidence="16 17" key="1">
    <citation type="journal article" date="2015" name="Nat. Commun.">
        <title>Outbred genome sequencing and CRISPR/Cas9 gene editing in butterflies.</title>
        <authorList>
            <person name="Li X."/>
            <person name="Fan D."/>
            <person name="Zhang W."/>
            <person name="Liu G."/>
            <person name="Zhang L."/>
            <person name="Zhao L."/>
            <person name="Fang X."/>
            <person name="Chen L."/>
            <person name="Dong Y."/>
            <person name="Chen Y."/>
            <person name="Ding Y."/>
            <person name="Zhao R."/>
            <person name="Feng M."/>
            <person name="Zhu Y."/>
            <person name="Feng Y."/>
            <person name="Jiang X."/>
            <person name="Zhu D."/>
            <person name="Xiang H."/>
            <person name="Feng X."/>
            <person name="Li S."/>
            <person name="Wang J."/>
            <person name="Zhang G."/>
            <person name="Kronforst M.R."/>
            <person name="Wang W."/>
        </authorList>
    </citation>
    <scope>NUCLEOTIDE SEQUENCE [LARGE SCALE GENOMIC DNA]</scope>
    <source>
        <strain evidence="16">Ya'a_city_454_Pm</strain>
        <tissue evidence="16">Whole body</tissue>
    </source>
</reference>
<dbReference type="GO" id="GO:0005789">
    <property type="term" value="C:endoplasmic reticulum membrane"/>
    <property type="evidence" value="ECO:0007669"/>
    <property type="project" value="TreeGrafter"/>
</dbReference>
<keyword evidence="5" id="KW-0479">Metal-binding</keyword>
<dbReference type="AlphaFoldDB" id="A0A0N0PDB8"/>
<dbReference type="PROSITE" id="PS00476">
    <property type="entry name" value="FATTY_ACID_DESATUR_1"/>
    <property type="match status" value="1"/>
</dbReference>
<comment type="domain">
    <text evidence="13">The histidine box domains are involved in binding the catalytic metal ions.</text>
</comment>
<feature type="transmembrane region" description="Helical" evidence="14">
    <location>
        <begin position="109"/>
        <end position="131"/>
    </location>
</feature>
<dbReference type="GO" id="GO:0004768">
    <property type="term" value="F:stearoyl-CoA 9-desaturase activity"/>
    <property type="evidence" value="ECO:0007669"/>
    <property type="project" value="TreeGrafter"/>
</dbReference>
<accession>A0A0N0PDB8</accession>
<evidence type="ECO:0000256" key="8">
    <source>
        <dbReference type="ARBA" id="ARBA00023002"/>
    </source>
</evidence>
<dbReference type="GO" id="GO:0005506">
    <property type="term" value="F:iron ion binding"/>
    <property type="evidence" value="ECO:0007669"/>
    <property type="project" value="TreeGrafter"/>
</dbReference>
<evidence type="ECO:0000256" key="2">
    <source>
        <dbReference type="ARBA" id="ARBA00009295"/>
    </source>
</evidence>
<keyword evidence="10" id="KW-0443">Lipid metabolism</keyword>
<keyword evidence="4 13" id="KW-0812">Transmembrane</keyword>
<evidence type="ECO:0000256" key="6">
    <source>
        <dbReference type="ARBA" id="ARBA00022832"/>
    </source>
</evidence>
<dbReference type="InterPro" id="IPR005804">
    <property type="entry name" value="FA_desaturase_dom"/>
</dbReference>
<dbReference type="InParanoid" id="A0A0N0PDB8"/>
<keyword evidence="3 13" id="KW-0444">Lipid biosynthesis</keyword>
<dbReference type="GO" id="GO:0006636">
    <property type="term" value="P:unsaturated fatty acid biosynthetic process"/>
    <property type="evidence" value="ECO:0007669"/>
    <property type="project" value="TreeGrafter"/>
</dbReference>
<evidence type="ECO:0000256" key="3">
    <source>
        <dbReference type="ARBA" id="ARBA00022516"/>
    </source>
</evidence>
<keyword evidence="7 14" id="KW-1133">Transmembrane helix</keyword>
<dbReference type="PRINTS" id="PR00075">
    <property type="entry name" value="FACDDSATRASE"/>
</dbReference>
<evidence type="ECO:0000313" key="16">
    <source>
        <dbReference type="EMBL" id="KPJ16371.1"/>
    </source>
</evidence>
<evidence type="ECO:0000259" key="15">
    <source>
        <dbReference type="Pfam" id="PF00487"/>
    </source>
</evidence>
<sequence>MGIDLEHLLVTKQRAALYVVVYYPFTNQTCFGNYAFTLFEAKFPWPRHNASEGSQVLVGIPVAFCGRRVPHSLHHFNMTPNPNKSSLEEFHLQVKTSVVSEKPEKIEIVYVNVFIYAAYHLFAIYGLYLSFTSVKWPTIILGVILWTLSVLGTTMGSHRLWSHRAYKAKLPLQILLMICTSIACQLTSYNWVRDHRMHHKYSDTNADPHNAKRGFFFSHMGWLFIKKHSEMKRLGNTIYMDDVHSNPVLMFQKKYAIPFMGSLCFIIPVLIPMYFWNETFVNAWNFNILRFILGVHSICSINSFAHLWGSRPYDENIMPVENMGVSLVTLGEGFHNYHHSFPWDYKAGELGNNWLNLSTSTIDFFAKLGWAYDLKTASGEVVEARIKRTGDGTYKREVFKENDRRKKEKNIGQ</sequence>
<dbReference type="InterPro" id="IPR015876">
    <property type="entry name" value="Acyl-CoA_DS"/>
</dbReference>
<evidence type="ECO:0000256" key="12">
    <source>
        <dbReference type="ARBA" id="ARBA00023160"/>
    </source>
</evidence>
<comment type="subcellular location">
    <subcellularLocation>
        <location evidence="1">Membrane</location>
        <topology evidence="1">Multi-pass membrane protein</topology>
    </subcellularLocation>
</comment>
<dbReference type="Pfam" id="PF00487">
    <property type="entry name" value="FA_desaturase"/>
    <property type="match status" value="1"/>
</dbReference>
<dbReference type="PANTHER" id="PTHR11351">
    <property type="entry name" value="ACYL-COA DESATURASE"/>
    <property type="match status" value="1"/>
</dbReference>
<evidence type="ECO:0000256" key="14">
    <source>
        <dbReference type="SAM" id="Phobius"/>
    </source>
</evidence>
<dbReference type="Proteomes" id="UP000053240">
    <property type="component" value="Unassembled WGS sequence"/>
</dbReference>
<keyword evidence="8 13" id="KW-0560">Oxidoreductase</keyword>
<comment type="cofactor">
    <cofactor evidence="13">
        <name>Fe(2+)</name>
        <dbReference type="ChEBI" id="CHEBI:29033"/>
    </cofactor>
</comment>